<name>A0A0L8FKW1_OCTBM</name>
<proteinExistence type="predicted"/>
<sequence length="57" mass="6640">MNEHQINRMETSLGQFTAETLVRVNQISRNNNLPPAIDIIFQTLNDIIKRNVLFSRN</sequence>
<accession>A0A0L8FKW1</accession>
<dbReference type="AlphaFoldDB" id="A0A0L8FKW1"/>
<protein>
    <submittedName>
        <fullName evidence="1">Uncharacterized protein</fullName>
    </submittedName>
</protein>
<organism evidence="1">
    <name type="scientific">Octopus bimaculoides</name>
    <name type="common">California two-spotted octopus</name>
    <dbReference type="NCBI Taxonomy" id="37653"/>
    <lineage>
        <taxon>Eukaryota</taxon>
        <taxon>Metazoa</taxon>
        <taxon>Spiralia</taxon>
        <taxon>Lophotrochozoa</taxon>
        <taxon>Mollusca</taxon>
        <taxon>Cephalopoda</taxon>
        <taxon>Coleoidea</taxon>
        <taxon>Octopodiformes</taxon>
        <taxon>Octopoda</taxon>
        <taxon>Incirrata</taxon>
        <taxon>Octopodidae</taxon>
        <taxon>Octopus</taxon>
    </lineage>
</organism>
<dbReference type="EMBL" id="KQ429620">
    <property type="protein sequence ID" value="KOF65307.1"/>
    <property type="molecule type" value="Genomic_DNA"/>
</dbReference>
<evidence type="ECO:0000313" key="1">
    <source>
        <dbReference type="EMBL" id="KOF65307.1"/>
    </source>
</evidence>
<gene>
    <name evidence="1" type="ORF">OCBIM_22015897mg</name>
</gene>
<reference evidence="1" key="1">
    <citation type="submission" date="2015-07" db="EMBL/GenBank/DDBJ databases">
        <title>MeaNS - Measles Nucleotide Surveillance Program.</title>
        <authorList>
            <person name="Tran T."/>
            <person name="Druce J."/>
        </authorList>
    </citation>
    <scope>NUCLEOTIDE SEQUENCE</scope>
    <source>
        <strain evidence="1">UCB-OBI-ISO-001</strain>
        <tissue evidence="1">Gonad</tissue>
    </source>
</reference>